<evidence type="ECO:0000313" key="3">
    <source>
        <dbReference type="EMBL" id="AGH97974.1"/>
    </source>
</evidence>
<dbReference type="InterPro" id="IPR032325">
    <property type="entry name" value="DUF4852"/>
</dbReference>
<dbReference type="Proteomes" id="UP000011932">
    <property type="component" value="Chromosome"/>
</dbReference>
<evidence type="ECO:0000256" key="1">
    <source>
        <dbReference type="SAM" id="MobiDB-lite"/>
    </source>
</evidence>
<dbReference type="STRING" id="349215.A11S_1160"/>
<gene>
    <name evidence="3" type="ORF">A11S_1160</name>
</gene>
<sequence length="324" mass="37067">MFFQNSGLGMQTCLLAIPALFMMAMSSNGAIAQDAAVPAAEAPVVAVDPLIGDDGKLKPVVDEYVPMTIENLSKMYWAVALPNIDSDDDVDNYLLINECEMYTKFYHNDFEWQEIRRVTRDYIQKNIAKFPQTFEVIMPIYLDRYDIGAERFLIEPEAQFVNVSRLDTRYNNVSEDICGVKSTIENYPRNLVLNFNLPFNLKDIPVKPEVAEFYMQESLRQYEGLPNKLKIMTYERVAFVRLKVTMLQFKEFTRVGNGPLKGVFFARVDGYDIFADQNKRLLMYSESFSNGKGTRRRAKQSETSEGGLILPSEDKGLLKPTIVE</sequence>
<dbReference type="HOGENOM" id="CLU_857401_0_0_5"/>
<evidence type="ECO:0000313" key="4">
    <source>
        <dbReference type="Proteomes" id="UP000011932"/>
    </source>
</evidence>
<accession>M4VXT4</accession>
<evidence type="ECO:0000256" key="2">
    <source>
        <dbReference type="SAM" id="SignalP"/>
    </source>
</evidence>
<feature type="chain" id="PRO_5004060551" evidence="2">
    <location>
        <begin position="33"/>
        <end position="324"/>
    </location>
</feature>
<feature type="region of interest" description="Disordered" evidence="1">
    <location>
        <begin position="291"/>
        <end position="315"/>
    </location>
</feature>
<dbReference type="AlphaFoldDB" id="M4VXT4"/>
<dbReference type="KEGG" id="man:A11S_1160"/>
<feature type="signal peptide" evidence="2">
    <location>
        <begin position="1"/>
        <end position="32"/>
    </location>
</feature>
<proteinExistence type="predicted"/>
<keyword evidence="2" id="KW-0732">Signal</keyword>
<protein>
    <submittedName>
        <fullName evidence="3">Uncharacterized protein</fullName>
    </submittedName>
</protein>
<dbReference type="RefSeq" id="WP_015467513.1">
    <property type="nucleotide sequence ID" value="NC_020812.1"/>
</dbReference>
<dbReference type="Pfam" id="PF16144">
    <property type="entry name" value="DUF4852"/>
    <property type="match status" value="1"/>
</dbReference>
<dbReference type="OrthoDB" id="9818255at2"/>
<organism evidence="3 4">
    <name type="scientific">Micavibrio aeruginosavorus EPB</name>
    <dbReference type="NCBI Taxonomy" id="349215"/>
    <lineage>
        <taxon>Bacteria</taxon>
        <taxon>Pseudomonadati</taxon>
        <taxon>Bdellovibrionota</taxon>
        <taxon>Bdellovibrionia</taxon>
        <taxon>Bdellovibrionales</taxon>
        <taxon>Pseudobdellovibrionaceae</taxon>
        <taxon>Micavibrio</taxon>
    </lineage>
</organism>
<name>M4VXT4_9BACT</name>
<reference evidence="3 4" key="1">
    <citation type="journal article" date="2013" name="ISME J.">
        <title>By their genes ye shall know them: genomic signatures of predatory bacteria.</title>
        <authorList>
            <person name="Pasternak Z."/>
            <person name="Pietrokovski S."/>
            <person name="Rotem O."/>
            <person name="Gophna U."/>
            <person name="Lurie-Weinberger M.N."/>
            <person name="Jurkevitch E."/>
        </authorList>
    </citation>
    <scope>NUCLEOTIDE SEQUENCE [LARGE SCALE GENOMIC DNA]</scope>
    <source>
        <strain evidence="3">EPB</strain>
    </source>
</reference>
<dbReference type="EMBL" id="CP003538">
    <property type="protein sequence ID" value="AGH97974.1"/>
    <property type="molecule type" value="Genomic_DNA"/>
</dbReference>